<dbReference type="GO" id="GO:0006265">
    <property type="term" value="P:DNA topological change"/>
    <property type="evidence" value="ECO:0007669"/>
    <property type="project" value="UniProtKB-UniRule"/>
</dbReference>
<dbReference type="PROSITE" id="PS50880">
    <property type="entry name" value="TOPRIM"/>
    <property type="match status" value="1"/>
</dbReference>
<keyword evidence="10" id="KW-0460">Magnesium</keyword>
<keyword evidence="12 15" id="KW-0238">DNA-binding</keyword>
<feature type="compositionally biased region" description="Polar residues" evidence="18">
    <location>
        <begin position="933"/>
        <end position="947"/>
    </location>
</feature>
<dbReference type="Gene3D" id="3.30.565.10">
    <property type="entry name" value="Histidine kinase-like ATPase, C-terminal domain"/>
    <property type="match status" value="1"/>
</dbReference>
<dbReference type="SMART" id="SM00433">
    <property type="entry name" value="TOP2c"/>
    <property type="match status" value="1"/>
</dbReference>
<proteinExistence type="inferred from homology"/>
<dbReference type="EMBL" id="AFBI03000092">
    <property type="protein sequence ID" value="EJW02059.1"/>
    <property type="molecule type" value="Genomic_DNA"/>
</dbReference>
<evidence type="ECO:0000256" key="13">
    <source>
        <dbReference type="ARBA" id="ARBA00023235"/>
    </source>
</evidence>
<evidence type="ECO:0000256" key="4">
    <source>
        <dbReference type="ARBA" id="ARBA00011080"/>
    </source>
</evidence>
<dbReference type="Pfam" id="PF02518">
    <property type="entry name" value="HATPase_c"/>
    <property type="match status" value="1"/>
</dbReference>
<dbReference type="STRING" id="1003232.J9D3E4"/>
<protein>
    <recommendedName>
        <fullName evidence="6 16">DNA topoisomerase 2</fullName>
        <ecNumber evidence="5 16">5.6.2.2</ecNumber>
    </recommendedName>
</protein>
<reference evidence="22" key="2">
    <citation type="submission" date="2015-07" db="EMBL/GenBank/DDBJ databases">
        <title>Contrasting host-pathogen interactions and genome evolution in two generalist and specialist microsporidian pathogens of mosquitoes.</title>
        <authorList>
            <consortium name="The Broad Institute Genomics Platform"/>
            <consortium name="The Broad Institute Genome Sequencing Center for Infectious Disease"/>
            <person name="Cuomo C.A."/>
            <person name="Sanscrainte N.D."/>
            <person name="Goldberg J.M."/>
            <person name="Heiman D."/>
            <person name="Young S."/>
            <person name="Zeng Q."/>
            <person name="Becnel J.J."/>
            <person name="Birren B.W."/>
        </authorList>
    </citation>
    <scope>NUCLEOTIDE SEQUENCE [LARGE SCALE GENOMIC DNA]</scope>
    <source>
        <strain evidence="22">USNM 41457</strain>
    </source>
</reference>
<dbReference type="InterPro" id="IPR013758">
    <property type="entry name" value="Topo_IIA_A/C_ab"/>
</dbReference>
<evidence type="ECO:0000256" key="3">
    <source>
        <dbReference type="ARBA" id="ARBA00001946"/>
    </source>
</evidence>
<sequence length="1226" mass="139978">MAVKTIEEQYQKKSQIEHILLRPDTYIGSIEHETQSLYILDGARIAQKSINYVPGLFKIFDEVLVNAADNKIRDSNMSYVKVIIDSASCVISVENDGKGIPVAVHKTEKVYVPELIFGHLLTSSNYNDKEKKMTGGRNGYGAKLCNIFSSVFVVETRDKHLFYRQTFYDNMGRKDEPEIVDLRGKSDDEVCDITRCVFFKENKREKNKDVDSNGNGSSFNYVRESAKRAKKGAITSDFTRITFKPDLKKFNMSSLDADIIALLSKRVYDLSGTVKDISVFLNNREIKSKGFKSYCKLYFENADEHVFYHSVVNDRWEIVFSNSEDQFSQVSFVNSICTSKGGTHVNHVLDQIIEPIAEHIKKKEKGLTIKPFQIKSSIFIFINCLIENPSFDSQTKENLTLNPKKFGSKCVPIDDIIKQILRNGSFIEKIVGFARAKQSAQLKKTDGTKTTRLSGIPKLDDANMAGTRQSSKCTLILTEGDSAKALAVSGLSVVGRDFYGVFPLRGKLLNVREASHKQIMENSEINAIKKIVGLQHGKAYDDVASLRYGHIMIMTDQDHDGSHIKGLLINFLDHFFPSLLRIKSFLQVFITPIVRVSKKNAQGTIDFFTLPEFYKWQAETPGSEQYKIKYYKGLGTSTSADAKFYFSNLPKHVKNFDELTASDKELLNLAFNKKKADQRKSWLKNWAPGVFLDNSVPQISISDFVNKELILFSMADNIRSIPCLVDGFKPGQRKVLFSCFKRKLTQEVKVAQLAGYVSEHSAYHHGEASLCGTIINLAQNFVGSNNINLLSPNGQFGTRLQGGKDAASPRYLYTNLEKITRLIFRPEDDNILNYLSEDNITVEPEFYVPIIPMVLVNGPEGIGTGWSTTIPNYNVVDIIANIRKLMNNETQTNLVPFYKGFTGSITALPNERSSRRNNSNSSVDNDPINDSSTLNAINNNESTGFSMSNNTESNNNLGLGLLNNNETLNNINTDSITARYKVTGLYTINSDEVEIKELPVGMWTQTYKEFLETLVTDNTIKDFKEYHTENTVYFKLLGTTNITHNNIEKKLKLSTTISLNNLVCFDSKGFIKKYSSPSEIINEFYHIRLQFYSKRKEYLLKCLYEDLKKLENKVRFIKEIIEETLIIRKRKKCDIEQDLENRKYDMFEKSYDYLLNMPLLSLTLEKIQKLNQEKEEKNLQYNILRKKTNKDLWNDDLNEFEQFFLKENEAHTKMRKDEIKKEIRIN</sequence>
<evidence type="ECO:0000256" key="11">
    <source>
        <dbReference type="ARBA" id="ARBA00023029"/>
    </source>
</evidence>
<dbReference type="FunCoup" id="J9D3E4">
    <property type="interactions" value="222"/>
</dbReference>
<evidence type="ECO:0000256" key="18">
    <source>
        <dbReference type="SAM" id="MobiDB-lite"/>
    </source>
</evidence>
<dbReference type="InterPro" id="IPR001241">
    <property type="entry name" value="Topo_IIA"/>
</dbReference>
<evidence type="ECO:0000256" key="5">
    <source>
        <dbReference type="ARBA" id="ARBA00012895"/>
    </source>
</evidence>
<dbReference type="InterPro" id="IPR013757">
    <property type="entry name" value="Topo_IIA_A_a_sf"/>
</dbReference>
<dbReference type="InterPro" id="IPR003594">
    <property type="entry name" value="HATPase_dom"/>
</dbReference>
<feature type="coiled-coil region" evidence="17">
    <location>
        <begin position="1160"/>
        <end position="1187"/>
    </location>
</feature>
<dbReference type="PRINTS" id="PR01158">
    <property type="entry name" value="TOPISMRASEII"/>
</dbReference>
<dbReference type="Gene3D" id="3.30.1360.40">
    <property type="match status" value="1"/>
</dbReference>
<dbReference type="GO" id="GO:0000712">
    <property type="term" value="P:resolution of meiotic recombination intermediates"/>
    <property type="evidence" value="ECO:0007669"/>
    <property type="project" value="TreeGrafter"/>
</dbReference>
<comment type="function">
    <text evidence="14 16">Control of topological states of DNA by transient breakage and subsequent rejoining of DNA strands. Topoisomerase II makes double-strand breaks.</text>
</comment>
<dbReference type="InterPro" id="IPR036890">
    <property type="entry name" value="HATPase_C_sf"/>
</dbReference>
<evidence type="ECO:0000256" key="12">
    <source>
        <dbReference type="ARBA" id="ARBA00023125"/>
    </source>
</evidence>
<dbReference type="Gene3D" id="3.30.230.10">
    <property type="match status" value="1"/>
</dbReference>
<dbReference type="Pfam" id="PF00204">
    <property type="entry name" value="DNA_gyraseB"/>
    <property type="match status" value="1"/>
</dbReference>
<dbReference type="InterPro" id="IPR013760">
    <property type="entry name" value="Topo_IIA-like_dom_sf"/>
</dbReference>
<dbReference type="VEuPathDB" id="MicrosporidiaDB:EDEG_03483"/>
<dbReference type="PROSITE" id="PS00177">
    <property type="entry name" value="TOPOISOMERASE_II"/>
    <property type="match status" value="1"/>
</dbReference>
<dbReference type="InterPro" id="IPR050634">
    <property type="entry name" value="DNA_Topoisomerase_II"/>
</dbReference>
<dbReference type="GO" id="GO:0005524">
    <property type="term" value="F:ATP binding"/>
    <property type="evidence" value="ECO:0007669"/>
    <property type="project" value="UniProtKB-UniRule"/>
</dbReference>
<dbReference type="SUPFAM" id="SSF55874">
    <property type="entry name" value="ATPase domain of HSP90 chaperone/DNA topoisomerase II/histidine kinase"/>
    <property type="match status" value="2"/>
</dbReference>
<evidence type="ECO:0000256" key="8">
    <source>
        <dbReference type="ARBA" id="ARBA00022741"/>
    </source>
</evidence>
<comment type="catalytic activity">
    <reaction evidence="1 15 16">
        <text>ATP-dependent breakage, passage and rejoining of double-stranded DNA.</text>
        <dbReference type="EC" id="5.6.2.2"/>
    </reaction>
</comment>
<evidence type="ECO:0000313" key="22">
    <source>
        <dbReference type="Proteomes" id="UP000003163"/>
    </source>
</evidence>
<dbReference type="InterPro" id="IPR001154">
    <property type="entry name" value="TopoII_euk"/>
</dbReference>
<evidence type="ECO:0000256" key="10">
    <source>
        <dbReference type="ARBA" id="ARBA00022842"/>
    </source>
</evidence>
<name>J9D3E4_EDHAE</name>
<evidence type="ECO:0000256" key="9">
    <source>
        <dbReference type="ARBA" id="ARBA00022840"/>
    </source>
</evidence>
<dbReference type="InterPro" id="IPR013506">
    <property type="entry name" value="Topo_IIA_bsu_dom2"/>
</dbReference>
<evidence type="ECO:0000256" key="7">
    <source>
        <dbReference type="ARBA" id="ARBA00022723"/>
    </source>
</evidence>
<feature type="compositionally biased region" description="Low complexity" evidence="18">
    <location>
        <begin position="916"/>
        <end position="932"/>
    </location>
</feature>
<dbReference type="InterPro" id="IPR002205">
    <property type="entry name" value="Topo_IIA_dom_A"/>
</dbReference>
<keyword evidence="8 16" id="KW-0547">Nucleotide-binding</keyword>
<comment type="cofactor">
    <cofactor evidence="2">
        <name>Ca(2+)</name>
        <dbReference type="ChEBI" id="CHEBI:29108"/>
    </cofactor>
</comment>
<evidence type="ECO:0000256" key="6">
    <source>
        <dbReference type="ARBA" id="ARBA00019635"/>
    </source>
</evidence>
<dbReference type="GO" id="GO:0003918">
    <property type="term" value="F:DNA topoisomerase type II (double strand cut, ATP-hydrolyzing) activity"/>
    <property type="evidence" value="ECO:0007669"/>
    <property type="project" value="UniProtKB-UniRule"/>
</dbReference>
<dbReference type="SMART" id="SM00434">
    <property type="entry name" value="TOP4c"/>
    <property type="match status" value="1"/>
</dbReference>
<evidence type="ECO:0000259" key="20">
    <source>
        <dbReference type="PROSITE" id="PS52040"/>
    </source>
</evidence>
<dbReference type="PROSITE" id="PS52040">
    <property type="entry name" value="TOPO_IIA"/>
    <property type="match status" value="1"/>
</dbReference>
<keyword evidence="13 15" id="KW-0413">Isomerase</keyword>
<dbReference type="InterPro" id="IPR031660">
    <property type="entry name" value="TOPRIM_C"/>
</dbReference>
<dbReference type="GO" id="GO:0000819">
    <property type="term" value="P:sister chromatid segregation"/>
    <property type="evidence" value="ECO:0007669"/>
    <property type="project" value="TreeGrafter"/>
</dbReference>
<dbReference type="Gene3D" id="1.10.268.10">
    <property type="entry name" value="Topoisomerase, domain 3"/>
    <property type="match status" value="1"/>
</dbReference>
<evidence type="ECO:0000259" key="19">
    <source>
        <dbReference type="PROSITE" id="PS50880"/>
    </source>
</evidence>
<dbReference type="PANTHER" id="PTHR10169:SF38">
    <property type="entry name" value="DNA TOPOISOMERASE 2"/>
    <property type="match status" value="1"/>
</dbReference>
<accession>J9D3E4</accession>
<dbReference type="PANTHER" id="PTHR10169">
    <property type="entry name" value="DNA TOPOISOMERASE/GYRASE"/>
    <property type="match status" value="1"/>
</dbReference>
<feature type="domain" description="Toprim" evidence="19">
    <location>
        <begin position="473"/>
        <end position="587"/>
    </location>
</feature>
<dbReference type="InterPro" id="IPR034157">
    <property type="entry name" value="TOPRIM_TopoII"/>
</dbReference>
<dbReference type="InParanoid" id="J9D3E4"/>
<dbReference type="GO" id="GO:0005634">
    <property type="term" value="C:nucleus"/>
    <property type="evidence" value="ECO:0007669"/>
    <property type="project" value="TreeGrafter"/>
</dbReference>
<feature type="active site" description="O-(5'-phospho-DNA)-tyrosine intermediate" evidence="15">
    <location>
        <position position="811"/>
    </location>
</feature>
<comment type="similarity">
    <text evidence="4 16">Belongs to the type II topoisomerase family.</text>
</comment>
<dbReference type="InterPro" id="IPR018522">
    <property type="entry name" value="TopoIIA_CS"/>
</dbReference>
<dbReference type="FunFam" id="3.40.50.670:FF:000001">
    <property type="entry name" value="DNA topoisomerase 2"/>
    <property type="match status" value="2"/>
</dbReference>
<evidence type="ECO:0000313" key="21">
    <source>
        <dbReference type="EMBL" id="EJW02059.1"/>
    </source>
</evidence>
<evidence type="ECO:0000256" key="1">
    <source>
        <dbReference type="ARBA" id="ARBA00000185"/>
    </source>
</evidence>
<dbReference type="EC" id="5.6.2.2" evidence="5 16"/>
<dbReference type="Gene3D" id="3.40.50.670">
    <property type="match status" value="1"/>
</dbReference>
<dbReference type="Pfam" id="PF16898">
    <property type="entry name" value="TOPRIM_C"/>
    <property type="match status" value="1"/>
</dbReference>
<dbReference type="GO" id="GO:0046872">
    <property type="term" value="F:metal ion binding"/>
    <property type="evidence" value="ECO:0007669"/>
    <property type="project" value="UniProtKB-KW"/>
</dbReference>
<dbReference type="CDD" id="cd03365">
    <property type="entry name" value="TOPRIM_TopoIIA"/>
    <property type="match status" value="1"/>
</dbReference>
<feature type="domain" description="Topo IIA-type catalytic" evidence="20">
    <location>
        <begin position="721"/>
        <end position="1197"/>
    </location>
</feature>
<gene>
    <name evidence="21" type="ORF">EDEG_03483</name>
</gene>
<dbReference type="GO" id="GO:0003677">
    <property type="term" value="F:DNA binding"/>
    <property type="evidence" value="ECO:0007669"/>
    <property type="project" value="UniProtKB-UniRule"/>
</dbReference>
<comment type="caution">
    <text evidence="21">The sequence shown here is derived from an EMBL/GenBank/DDBJ whole genome shotgun (WGS) entry which is preliminary data.</text>
</comment>
<keyword evidence="17" id="KW-0175">Coiled coil</keyword>
<dbReference type="InterPro" id="IPR020568">
    <property type="entry name" value="Ribosomal_Su5_D2-typ_SF"/>
</dbReference>
<evidence type="ECO:0000256" key="2">
    <source>
        <dbReference type="ARBA" id="ARBA00001913"/>
    </source>
</evidence>
<dbReference type="InterPro" id="IPR013759">
    <property type="entry name" value="Topo_IIA_B_C"/>
</dbReference>
<evidence type="ECO:0000256" key="14">
    <source>
        <dbReference type="ARBA" id="ARBA00053943"/>
    </source>
</evidence>
<dbReference type="SUPFAM" id="SSF56719">
    <property type="entry name" value="Type II DNA topoisomerase"/>
    <property type="match status" value="1"/>
</dbReference>
<dbReference type="CDD" id="cd00187">
    <property type="entry name" value="TOP4c"/>
    <property type="match status" value="1"/>
</dbReference>
<dbReference type="FunFam" id="3.90.199.10:FF:000002">
    <property type="entry name" value="DNA topoisomerase 2"/>
    <property type="match status" value="1"/>
</dbReference>
<dbReference type="InterPro" id="IPR014721">
    <property type="entry name" value="Ribsml_uS5_D2-typ_fold_subgr"/>
</dbReference>
<comment type="subunit">
    <text evidence="16">Homodimer.</text>
</comment>
<dbReference type="InterPro" id="IPR006171">
    <property type="entry name" value="TOPRIM_dom"/>
</dbReference>
<dbReference type="HOGENOM" id="CLU_001935_1_1_1"/>
<organism evidence="21 22">
    <name type="scientific">Edhazardia aedis (strain USNM 41457)</name>
    <name type="common">Microsporidian parasite</name>
    <dbReference type="NCBI Taxonomy" id="1003232"/>
    <lineage>
        <taxon>Eukaryota</taxon>
        <taxon>Fungi</taxon>
        <taxon>Fungi incertae sedis</taxon>
        <taxon>Microsporidia</taxon>
        <taxon>Edhazardia</taxon>
    </lineage>
</organism>
<dbReference type="AlphaFoldDB" id="J9D3E4"/>
<dbReference type="Pfam" id="PF00521">
    <property type="entry name" value="DNA_topoisoIV"/>
    <property type="match status" value="2"/>
</dbReference>
<reference evidence="21 22" key="1">
    <citation type="submission" date="2011-08" db="EMBL/GenBank/DDBJ databases">
        <authorList>
            <person name="Liu Z.J."/>
            <person name="Shi F.L."/>
            <person name="Lu J.Q."/>
            <person name="Li M."/>
            <person name="Wang Z.L."/>
        </authorList>
    </citation>
    <scope>NUCLEOTIDE SEQUENCE [LARGE SCALE GENOMIC DNA]</scope>
    <source>
        <strain evidence="21 22">USNM 41457</strain>
    </source>
</reference>
<keyword evidence="9 16" id="KW-0067">ATP-binding</keyword>
<dbReference type="OMA" id="DVKPHMI"/>
<dbReference type="Gene3D" id="3.30.1490.30">
    <property type="match status" value="1"/>
</dbReference>
<dbReference type="Pfam" id="PF01751">
    <property type="entry name" value="Toprim"/>
    <property type="match status" value="1"/>
</dbReference>
<evidence type="ECO:0000256" key="17">
    <source>
        <dbReference type="SAM" id="Coils"/>
    </source>
</evidence>
<evidence type="ECO:0000256" key="16">
    <source>
        <dbReference type="RuleBase" id="RU362094"/>
    </source>
</evidence>
<dbReference type="Proteomes" id="UP000003163">
    <property type="component" value="Unassembled WGS sequence"/>
</dbReference>
<evidence type="ECO:0000256" key="15">
    <source>
        <dbReference type="PROSITE-ProRule" id="PRU01384"/>
    </source>
</evidence>
<keyword evidence="22" id="KW-1185">Reference proteome</keyword>
<dbReference type="PRINTS" id="PR00418">
    <property type="entry name" value="TPI2FAMILY"/>
</dbReference>
<dbReference type="FunFam" id="3.30.230.10:FF:000008">
    <property type="entry name" value="DNA topoisomerase 2"/>
    <property type="match status" value="1"/>
</dbReference>
<dbReference type="SUPFAM" id="SSF54211">
    <property type="entry name" value="Ribosomal protein S5 domain 2-like"/>
    <property type="match status" value="1"/>
</dbReference>
<feature type="region of interest" description="Disordered" evidence="18">
    <location>
        <begin position="908"/>
        <end position="950"/>
    </location>
</feature>
<dbReference type="FunFam" id="3.30.1490.30:FF:000001">
    <property type="entry name" value="DNA topoisomerase 2"/>
    <property type="match status" value="1"/>
</dbReference>
<keyword evidence="11 15" id="KW-0799">Topoisomerase</keyword>
<dbReference type="OrthoDB" id="276498at2759"/>
<keyword evidence="7" id="KW-0479">Metal-binding</keyword>
<dbReference type="Gene3D" id="3.90.199.10">
    <property type="entry name" value="Topoisomerase II, domain 5"/>
    <property type="match status" value="1"/>
</dbReference>
<comment type="cofactor">
    <cofactor evidence="3">
        <name>Mg(2+)</name>
        <dbReference type="ChEBI" id="CHEBI:18420"/>
    </cofactor>
</comment>
<dbReference type="CDD" id="cd03481">
    <property type="entry name" value="TopoIIA_Trans_ScTopoIIA"/>
    <property type="match status" value="1"/>
</dbReference>